<reference evidence="2 3" key="1">
    <citation type="submission" date="2024-03" db="EMBL/GenBank/DDBJ databases">
        <authorList>
            <person name="Jo J.-H."/>
        </authorList>
    </citation>
    <scope>NUCLEOTIDE SEQUENCE [LARGE SCALE GENOMIC DNA]</scope>
    <source>
        <strain evidence="2 3">PS1R-30</strain>
    </source>
</reference>
<dbReference type="RefSeq" id="WP_339589619.1">
    <property type="nucleotide sequence ID" value="NZ_JBBHJZ010000017.1"/>
</dbReference>
<dbReference type="Pfam" id="PF01527">
    <property type="entry name" value="HTH_Tnp_1"/>
    <property type="match status" value="1"/>
</dbReference>
<dbReference type="InterPro" id="IPR001584">
    <property type="entry name" value="Integrase_cat-core"/>
</dbReference>
<dbReference type="InterPro" id="IPR002514">
    <property type="entry name" value="Transposase_8"/>
</dbReference>
<evidence type="ECO:0000313" key="3">
    <source>
        <dbReference type="Proteomes" id="UP001361239"/>
    </source>
</evidence>
<sequence>MKRTRFSEEQIIAVLKEAEAGAKTGDLARRHGVSEATIYNWRAKYGGLEVSEAKRLRALEDENAKLKRLLAEAMLDNAGLKDLLGKKLVTPAAKREAVARLQAALGMSERRACRVIGADRKSMRYRSQRDDDAELRSKLRELAQQRRRFGYRRLHILLRREGVVINRKKTQRLYREENLAVRRRRNRRRAIGARAPAPVLALPNQRWSLDFVHDQMASGRRFRVLNIVDDVTRECLRAVPDTSISGRRVVRELTDLIAERGKPGMIVSDNGTELTSNAVLAWCGEIGVEWHYIAPGKPMQNGYVESFNGRMRDELLNETLFLSLDHARVVIAAWAEDYNQERPHSALGYETPAAFAAELHKQWPASLRPTGSAAQAIAQPALMRNKAAGL</sequence>
<dbReference type="InterPro" id="IPR025948">
    <property type="entry name" value="HTH-like_dom"/>
</dbReference>
<dbReference type="InterPro" id="IPR048020">
    <property type="entry name" value="Transpos_IS3"/>
</dbReference>
<dbReference type="EMBL" id="JBBHJZ010000017">
    <property type="protein sequence ID" value="MEJ5979681.1"/>
    <property type="molecule type" value="Genomic_DNA"/>
</dbReference>
<keyword evidence="3" id="KW-1185">Reference proteome</keyword>
<dbReference type="SUPFAM" id="SSF53098">
    <property type="entry name" value="Ribonuclease H-like"/>
    <property type="match status" value="1"/>
</dbReference>
<dbReference type="Pfam" id="PF13276">
    <property type="entry name" value="HTH_21"/>
    <property type="match status" value="1"/>
</dbReference>
<dbReference type="InterPro" id="IPR009057">
    <property type="entry name" value="Homeodomain-like_sf"/>
</dbReference>
<accession>A0ABU8S2V0</accession>
<proteinExistence type="predicted"/>
<dbReference type="Gene3D" id="3.30.420.10">
    <property type="entry name" value="Ribonuclease H-like superfamily/Ribonuclease H"/>
    <property type="match status" value="1"/>
</dbReference>
<dbReference type="InterPro" id="IPR012337">
    <property type="entry name" value="RNaseH-like_sf"/>
</dbReference>
<dbReference type="Pfam" id="PF13683">
    <property type="entry name" value="rve_3"/>
    <property type="match status" value="1"/>
</dbReference>
<dbReference type="SUPFAM" id="SSF46689">
    <property type="entry name" value="Homeodomain-like"/>
    <property type="match status" value="1"/>
</dbReference>
<protein>
    <submittedName>
        <fullName evidence="2">IS3 family transposase</fullName>
    </submittedName>
</protein>
<evidence type="ECO:0000259" key="1">
    <source>
        <dbReference type="PROSITE" id="PS50994"/>
    </source>
</evidence>
<dbReference type="InterPro" id="IPR036397">
    <property type="entry name" value="RNaseH_sf"/>
</dbReference>
<dbReference type="PANTHER" id="PTHR47515:SF1">
    <property type="entry name" value="BLR2054 PROTEIN"/>
    <property type="match status" value="1"/>
</dbReference>
<comment type="caution">
    <text evidence="2">The sequence shown here is derived from an EMBL/GenBank/DDBJ whole genome shotgun (WGS) entry which is preliminary data.</text>
</comment>
<organism evidence="2 3">
    <name type="scientific">Novosphingobium anseongense</name>
    <dbReference type="NCBI Taxonomy" id="3133436"/>
    <lineage>
        <taxon>Bacteria</taxon>
        <taxon>Pseudomonadati</taxon>
        <taxon>Pseudomonadota</taxon>
        <taxon>Alphaproteobacteria</taxon>
        <taxon>Sphingomonadales</taxon>
        <taxon>Sphingomonadaceae</taxon>
        <taxon>Novosphingobium</taxon>
    </lineage>
</organism>
<dbReference type="PANTHER" id="PTHR47515">
    <property type="entry name" value="LOW CALCIUM RESPONSE LOCUS PROTEIN T"/>
    <property type="match status" value="1"/>
</dbReference>
<dbReference type="PROSITE" id="PS50994">
    <property type="entry name" value="INTEGRASE"/>
    <property type="match status" value="1"/>
</dbReference>
<name>A0ABU8S2V0_9SPHN</name>
<dbReference type="NCBIfam" id="NF033516">
    <property type="entry name" value="transpos_IS3"/>
    <property type="match status" value="1"/>
</dbReference>
<gene>
    <name evidence="2" type="ORF">WG901_23745</name>
</gene>
<feature type="domain" description="Integrase catalytic" evidence="1">
    <location>
        <begin position="194"/>
        <end position="360"/>
    </location>
</feature>
<evidence type="ECO:0000313" key="2">
    <source>
        <dbReference type="EMBL" id="MEJ5979681.1"/>
    </source>
</evidence>
<dbReference type="Proteomes" id="UP001361239">
    <property type="component" value="Unassembled WGS sequence"/>
</dbReference>